<dbReference type="PANTHER" id="PTHR34071">
    <property type="entry name" value="5-NITROIMIDAZOLE ANTIBIOTICS RESISTANCE PROTEIN, NIMA-FAMILY-RELATED PROTEIN-RELATED"/>
    <property type="match status" value="1"/>
</dbReference>
<proteinExistence type="predicted"/>
<evidence type="ECO:0008006" key="4">
    <source>
        <dbReference type="Google" id="ProtNLM"/>
    </source>
</evidence>
<dbReference type="Gene3D" id="2.30.110.10">
    <property type="entry name" value="Electron Transport, Fmn-binding Protein, Chain A"/>
    <property type="match status" value="1"/>
</dbReference>
<accession>A0A916NAW4</accession>
<dbReference type="SUPFAM" id="SSF50475">
    <property type="entry name" value="FMN-binding split barrel"/>
    <property type="match status" value="1"/>
</dbReference>
<dbReference type="InterPro" id="IPR012349">
    <property type="entry name" value="Split_barrel_FMN-bd"/>
</dbReference>
<comment type="caution">
    <text evidence="2">The sequence shown here is derived from an EMBL/GenBank/DDBJ whole genome shotgun (WGS) entry which is preliminary data.</text>
</comment>
<gene>
    <name evidence="2" type="ORF">DYBT9275_01122</name>
</gene>
<evidence type="ECO:0000256" key="1">
    <source>
        <dbReference type="SAM" id="MobiDB-lite"/>
    </source>
</evidence>
<dbReference type="PANTHER" id="PTHR34071:SF2">
    <property type="entry name" value="FLAVIN-NUCLEOTIDE-BINDING PROTEIN"/>
    <property type="match status" value="1"/>
</dbReference>
<sequence>MTSIPPYLIPSRSAKRAHYDPAVLHSILDEALVCTISYSVDNMPFMIPTAFVRHENKIYIHGSVGSHFLREIEKGIPVCISVTLIDDLVVAKSAFSHSVNYRSVIIFSKAEKIEDFDLKTAAFEWLTDKMVPGSWEYLRPMKQNEVNKTMALAFCIDEASAKIRTGMPKDEPEDLELPIWSGLIPVSAKKQAPVPDESSAGIPLPKHLRY</sequence>
<reference evidence="2" key="1">
    <citation type="submission" date="2021-04" db="EMBL/GenBank/DDBJ databases">
        <authorList>
            <person name="Rodrigo-Torres L."/>
            <person name="Arahal R. D."/>
            <person name="Lucena T."/>
        </authorList>
    </citation>
    <scope>NUCLEOTIDE SEQUENCE</scope>
    <source>
        <strain evidence="2">CECT 9275</strain>
    </source>
</reference>
<dbReference type="AlphaFoldDB" id="A0A916NAW4"/>
<name>A0A916NAW4_9BACT</name>
<dbReference type="Pfam" id="PF12900">
    <property type="entry name" value="Pyridox_ox_2"/>
    <property type="match status" value="1"/>
</dbReference>
<dbReference type="EMBL" id="CAJRAF010000001">
    <property type="protein sequence ID" value="CAG4993192.1"/>
    <property type="molecule type" value="Genomic_DNA"/>
</dbReference>
<dbReference type="Proteomes" id="UP000680038">
    <property type="component" value="Unassembled WGS sequence"/>
</dbReference>
<dbReference type="RefSeq" id="WP_215237811.1">
    <property type="nucleotide sequence ID" value="NZ_CAJRAF010000001.1"/>
</dbReference>
<feature type="region of interest" description="Disordered" evidence="1">
    <location>
        <begin position="190"/>
        <end position="210"/>
    </location>
</feature>
<protein>
    <recommendedName>
        <fullName evidence="4">Pyridoxamine 5'-phosphate oxidase family protein</fullName>
    </recommendedName>
</protein>
<evidence type="ECO:0000313" key="3">
    <source>
        <dbReference type="Proteomes" id="UP000680038"/>
    </source>
</evidence>
<keyword evidence="3" id="KW-1185">Reference proteome</keyword>
<organism evidence="2 3">
    <name type="scientific">Dyadobacter helix</name>
    <dbReference type="NCBI Taxonomy" id="2822344"/>
    <lineage>
        <taxon>Bacteria</taxon>
        <taxon>Pseudomonadati</taxon>
        <taxon>Bacteroidota</taxon>
        <taxon>Cytophagia</taxon>
        <taxon>Cytophagales</taxon>
        <taxon>Spirosomataceae</taxon>
        <taxon>Dyadobacter</taxon>
    </lineage>
</organism>
<evidence type="ECO:0000313" key="2">
    <source>
        <dbReference type="EMBL" id="CAG4993192.1"/>
    </source>
</evidence>
<dbReference type="InterPro" id="IPR024747">
    <property type="entry name" value="Pyridox_Oxase-rel"/>
</dbReference>